<dbReference type="EMBL" id="LAJX01000028">
    <property type="protein sequence ID" value="KJV07579.1"/>
    <property type="molecule type" value="Genomic_DNA"/>
</dbReference>
<keyword evidence="1" id="KW-0812">Transmembrane</keyword>
<dbReference type="GO" id="GO:0022857">
    <property type="term" value="F:transmembrane transporter activity"/>
    <property type="evidence" value="ECO:0007669"/>
    <property type="project" value="TreeGrafter"/>
</dbReference>
<reference evidence="3 4" key="2">
    <citation type="journal article" date="2016" name="Microb. Ecol.">
        <title>Genome Characteristics of a Novel Type I Methanotroph (Sn10-6) Isolated from a Flooded Indian Rice Field.</title>
        <authorList>
            <person name="Rahalkar M.C."/>
            <person name="Pandit P.S."/>
            <person name="Dhakephalkar P.K."/>
            <person name="Pore S."/>
            <person name="Arora P."/>
            <person name="Kapse N."/>
        </authorList>
    </citation>
    <scope>NUCLEOTIDE SEQUENCE [LARGE SCALE GENOMIC DNA]</scope>
    <source>
        <strain evidence="3 4">Sn10-6</strain>
    </source>
</reference>
<feature type="transmembrane region" description="Helical" evidence="1">
    <location>
        <begin position="253"/>
        <end position="274"/>
    </location>
</feature>
<reference evidence="4" key="1">
    <citation type="submission" date="2015-03" db="EMBL/GenBank/DDBJ databases">
        <title>Draft genome sequence of a novel methanotroph (Sn10-6) isolated from flooded ricefield rhizosphere in India.</title>
        <authorList>
            <person name="Pandit P.S."/>
            <person name="Pore S.D."/>
            <person name="Arora P."/>
            <person name="Kapse N.G."/>
            <person name="Dhakephalkar P.K."/>
            <person name="Rahalkar M.C."/>
        </authorList>
    </citation>
    <scope>NUCLEOTIDE SEQUENCE [LARGE SCALE GENOMIC DNA]</scope>
    <source>
        <strain evidence="4">Sn10-6</strain>
    </source>
</reference>
<evidence type="ECO:0000256" key="1">
    <source>
        <dbReference type="SAM" id="Phobius"/>
    </source>
</evidence>
<evidence type="ECO:0000313" key="4">
    <source>
        <dbReference type="Proteomes" id="UP000033684"/>
    </source>
</evidence>
<sequence>MLFTKIRTDLSAHPTRTWLAIFSMAMGLFTLLSLVGMMDLQLQHMDATHQQSRPAVIQFILRGEIDATGINTLTAMPDIAGIDFFSQTTVRYRLNTESPWQTAIVIMRPDYLQQKYDRLNLSAGSWPTADTVALEQLSAKHLQQGIGDSLELDTQQGIRRFTVSGIIRHPFVKPPGFGGPIHFFISAAQAQLWDLKPDAFRQILVQTTTPEDSGHNRAIAANLRLKLGELGIPVAATLMQDPKHHWGRPFFQGLHWVLHIMAWSALALSAVLIVNTVNTTLNEHAYQIGIMKALGAKRGG</sequence>
<comment type="caution">
    <text evidence="3">The sequence shown here is derived from an EMBL/GenBank/DDBJ whole genome shotgun (WGS) entry which is preliminary data.</text>
</comment>
<organism evidence="3 4">
    <name type="scientific">Methylocucumis oryzae</name>
    <dbReference type="NCBI Taxonomy" id="1632867"/>
    <lineage>
        <taxon>Bacteria</taxon>
        <taxon>Pseudomonadati</taxon>
        <taxon>Pseudomonadota</taxon>
        <taxon>Gammaproteobacteria</taxon>
        <taxon>Methylococcales</taxon>
        <taxon>Methylococcaceae</taxon>
        <taxon>Methylocucumis</taxon>
    </lineage>
</organism>
<dbReference type="RefSeq" id="WP_045778239.1">
    <property type="nucleotide sequence ID" value="NZ_LAJX01000028.1"/>
</dbReference>
<keyword evidence="4" id="KW-1185">Reference proteome</keyword>
<evidence type="ECO:0000259" key="2">
    <source>
        <dbReference type="Pfam" id="PF12704"/>
    </source>
</evidence>
<keyword evidence="1" id="KW-1133">Transmembrane helix</keyword>
<dbReference type="Proteomes" id="UP000033684">
    <property type="component" value="Unassembled WGS sequence"/>
</dbReference>
<name>A0A0F3IPR8_9GAMM</name>
<dbReference type="PANTHER" id="PTHR30572:SF4">
    <property type="entry name" value="ABC TRANSPORTER PERMEASE YTRF"/>
    <property type="match status" value="1"/>
</dbReference>
<protein>
    <recommendedName>
        <fullName evidence="2">MacB-like periplasmic core domain-containing protein</fullName>
    </recommendedName>
</protein>
<dbReference type="Pfam" id="PF12704">
    <property type="entry name" value="MacB_PCD"/>
    <property type="match status" value="1"/>
</dbReference>
<gene>
    <name evidence="3" type="ORF">VZ94_03890</name>
</gene>
<keyword evidence="1" id="KW-0472">Membrane</keyword>
<dbReference type="AlphaFoldDB" id="A0A0F3IPR8"/>
<feature type="transmembrane region" description="Helical" evidence="1">
    <location>
        <begin position="17"/>
        <end position="35"/>
    </location>
</feature>
<proteinExistence type="predicted"/>
<dbReference type="InterPro" id="IPR050250">
    <property type="entry name" value="Macrolide_Exporter_MacB"/>
</dbReference>
<dbReference type="OrthoDB" id="9770036at2"/>
<evidence type="ECO:0000313" key="3">
    <source>
        <dbReference type="EMBL" id="KJV07579.1"/>
    </source>
</evidence>
<dbReference type="InterPro" id="IPR025857">
    <property type="entry name" value="MacB_PCD"/>
</dbReference>
<dbReference type="GO" id="GO:0005886">
    <property type="term" value="C:plasma membrane"/>
    <property type="evidence" value="ECO:0007669"/>
    <property type="project" value="TreeGrafter"/>
</dbReference>
<dbReference type="PANTHER" id="PTHR30572">
    <property type="entry name" value="MEMBRANE COMPONENT OF TRANSPORTER-RELATED"/>
    <property type="match status" value="1"/>
</dbReference>
<feature type="domain" description="MacB-like periplasmic core" evidence="2">
    <location>
        <begin position="17"/>
        <end position="212"/>
    </location>
</feature>
<accession>A0A0F3IPR8</accession>